<feature type="compositionally biased region" description="Polar residues" evidence="1">
    <location>
        <begin position="32"/>
        <end position="50"/>
    </location>
</feature>
<name>A0A7D9HYP9_PARCT</name>
<accession>A0A7D9HYP9</accession>
<dbReference type="AlphaFoldDB" id="A0A7D9HYP9"/>
<sequence>MDLHEQSPCDKDFINTATSILRNTLNQLQDLNSSTQSSAELSPQTESQKAQLPVPRPVLAPSVVPQQPSYLSDRYQVTRIGQSTSTPLLVKHGVPQSSILGPLLFTTYINDLPKVVSNCDVESYVDDTKTFISFSLSEAVLGLLSLSQDLRSIAEWCCSNKLLINPLKTEFMIFGMEKSIKNLPNLSIPFLGKIFTPVTVCKDLGLTFDATLTFDDHINSLTSTLTSSLCQINRVRHLFDKDALLVMINCLVFSKLYYCSTVWSGTTQKNIKKLQQVQNFAARIVTGTRKYDHITPALDKLGWLYCTVMLL</sequence>
<feature type="domain" description="Reverse transcriptase" evidence="2">
    <location>
        <begin position="70"/>
        <end position="192"/>
    </location>
</feature>
<evidence type="ECO:0000313" key="3">
    <source>
        <dbReference type="EMBL" id="CAB3995078.1"/>
    </source>
</evidence>
<protein>
    <recommendedName>
        <fullName evidence="2">Reverse transcriptase domain-containing protein</fullName>
    </recommendedName>
</protein>
<dbReference type="EMBL" id="CACRXK020002594">
    <property type="protein sequence ID" value="CAB3995078.1"/>
    <property type="molecule type" value="Genomic_DNA"/>
</dbReference>
<evidence type="ECO:0000313" key="4">
    <source>
        <dbReference type="Proteomes" id="UP001152795"/>
    </source>
</evidence>
<organism evidence="3 4">
    <name type="scientific">Paramuricea clavata</name>
    <name type="common">Red gorgonian</name>
    <name type="synonym">Violescent sea-whip</name>
    <dbReference type="NCBI Taxonomy" id="317549"/>
    <lineage>
        <taxon>Eukaryota</taxon>
        <taxon>Metazoa</taxon>
        <taxon>Cnidaria</taxon>
        <taxon>Anthozoa</taxon>
        <taxon>Octocorallia</taxon>
        <taxon>Malacalcyonacea</taxon>
        <taxon>Plexauridae</taxon>
        <taxon>Paramuricea</taxon>
    </lineage>
</organism>
<evidence type="ECO:0000256" key="1">
    <source>
        <dbReference type="SAM" id="MobiDB-lite"/>
    </source>
</evidence>
<proteinExistence type="predicted"/>
<gene>
    <name evidence="3" type="ORF">PACLA_8A008243</name>
</gene>
<evidence type="ECO:0000259" key="2">
    <source>
        <dbReference type="Pfam" id="PF00078"/>
    </source>
</evidence>
<keyword evidence="4" id="KW-1185">Reference proteome</keyword>
<dbReference type="PANTHER" id="PTHR33332">
    <property type="entry name" value="REVERSE TRANSCRIPTASE DOMAIN-CONTAINING PROTEIN"/>
    <property type="match status" value="1"/>
</dbReference>
<comment type="caution">
    <text evidence="3">The sequence shown here is derived from an EMBL/GenBank/DDBJ whole genome shotgun (WGS) entry which is preliminary data.</text>
</comment>
<dbReference type="Proteomes" id="UP001152795">
    <property type="component" value="Unassembled WGS sequence"/>
</dbReference>
<dbReference type="OrthoDB" id="6773356at2759"/>
<dbReference type="InterPro" id="IPR000477">
    <property type="entry name" value="RT_dom"/>
</dbReference>
<reference evidence="3" key="1">
    <citation type="submission" date="2020-04" db="EMBL/GenBank/DDBJ databases">
        <authorList>
            <person name="Alioto T."/>
            <person name="Alioto T."/>
            <person name="Gomez Garrido J."/>
        </authorList>
    </citation>
    <scope>NUCLEOTIDE SEQUENCE</scope>
    <source>
        <strain evidence="3">A484AB</strain>
    </source>
</reference>
<dbReference type="Pfam" id="PF00078">
    <property type="entry name" value="RVT_1"/>
    <property type="match status" value="1"/>
</dbReference>
<feature type="region of interest" description="Disordered" evidence="1">
    <location>
        <begin position="32"/>
        <end position="59"/>
    </location>
</feature>